<accession>A0ABS1NJ76</accession>
<dbReference type="RefSeq" id="WP_201877799.1">
    <property type="nucleotide sequence ID" value="NZ_JAERRF010000017.1"/>
</dbReference>
<proteinExistence type="predicted"/>
<protein>
    <recommendedName>
        <fullName evidence="3">HNH endonuclease</fullName>
    </recommendedName>
</protein>
<sequence>MTSPTPPGAWRGATEIAPDREVQRLAATGLVGYQQDRGRLLHCLHHKPAPASRYADFHEVTAEDLPDGGICVHPSCGADLLAVLPTPRHDEAATVGPRCGNNPNAQLTNGDRKAVAEFKAYLVNRDASSSAAPADTGRRVLTPDEYSAAWHAVEGAASEPDADPGTVLHAVLDRLGIQSPPTA</sequence>
<evidence type="ECO:0008006" key="3">
    <source>
        <dbReference type="Google" id="ProtNLM"/>
    </source>
</evidence>
<comment type="caution">
    <text evidence="1">The sequence shown here is derived from an EMBL/GenBank/DDBJ whole genome shotgun (WGS) entry which is preliminary data.</text>
</comment>
<evidence type="ECO:0000313" key="2">
    <source>
        <dbReference type="Proteomes" id="UP000634229"/>
    </source>
</evidence>
<organism evidence="1 2">
    <name type="scientific">Streptomyces coffeae</name>
    <dbReference type="NCBI Taxonomy" id="621382"/>
    <lineage>
        <taxon>Bacteria</taxon>
        <taxon>Bacillati</taxon>
        <taxon>Actinomycetota</taxon>
        <taxon>Actinomycetes</taxon>
        <taxon>Kitasatosporales</taxon>
        <taxon>Streptomycetaceae</taxon>
        <taxon>Streptomyces</taxon>
    </lineage>
</organism>
<dbReference type="EMBL" id="JAERRF010000017">
    <property type="protein sequence ID" value="MBL1100115.1"/>
    <property type="molecule type" value="Genomic_DNA"/>
</dbReference>
<name>A0ABS1NJ76_9ACTN</name>
<reference evidence="1 2" key="1">
    <citation type="submission" date="2021-01" db="EMBL/GenBank/DDBJ databases">
        <title>WGS of actinomycetes isolated from Thailand.</title>
        <authorList>
            <person name="Thawai C."/>
        </authorList>
    </citation>
    <scope>NUCLEOTIDE SEQUENCE [LARGE SCALE GENOMIC DNA]</scope>
    <source>
        <strain evidence="1 2">CA1R205</strain>
    </source>
</reference>
<evidence type="ECO:0000313" key="1">
    <source>
        <dbReference type="EMBL" id="MBL1100115.1"/>
    </source>
</evidence>
<dbReference type="Proteomes" id="UP000634229">
    <property type="component" value="Unassembled WGS sequence"/>
</dbReference>
<keyword evidence="2" id="KW-1185">Reference proteome</keyword>
<gene>
    <name evidence="1" type="ORF">JK363_26265</name>
</gene>